<feature type="compositionally biased region" description="Basic residues" evidence="1">
    <location>
        <begin position="188"/>
        <end position="201"/>
    </location>
</feature>
<dbReference type="Proteomes" id="UP000218209">
    <property type="component" value="Unassembled WGS sequence"/>
</dbReference>
<evidence type="ECO:0000313" key="3">
    <source>
        <dbReference type="Proteomes" id="UP000218209"/>
    </source>
</evidence>
<accession>A0A1X6PIK2</accession>
<feature type="compositionally biased region" description="Low complexity" evidence="1">
    <location>
        <begin position="336"/>
        <end position="361"/>
    </location>
</feature>
<gene>
    <name evidence="2" type="ORF">BU14_0033s0059</name>
</gene>
<keyword evidence="3" id="KW-1185">Reference proteome</keyword>
<proteinExistence type="predicted"/>
<feature type="compositionally biased region" description="Low complexity" evidence="1">
    <location>
        <begin position="225"/>
        <end position="239"/>
    </location>
</feature>
<feature type="compositionally biased region" description="Basic residues" evidence="1">
    <location>
        <begin position="254"/>
        <end position="265"/>
    </location>
</feature>
<protein>
    <submittedName>
        <fullName evidence="2">Uncharacterized protein</fullName>
    </submittedName>
</protein>
<evidence type="ECO:0000256" key="1">
    <source>
        <dbReference type="SAM" id="MobiDB-lite"/>
    </source>
</evidence>
<sequence length="385" mass="38557">MAFGARSVPPPPARPAVDDADEAGRPSGTGRRRNEPPAARRPPPAGGSGGGGWGSPRRPPGPTSAGGPASALLPRCRPTGPATMQVGLPSASAPPPSAAHYGGGRAPRYRARGAASASAGLVGGRGASSGRAGRRLHPANGGAVPAPTRPPVRPRAPRAVADGPSARGWRRGGGHAATAVDCTSGRVATRRSPRAASRARRAGPPPRSGGVAPRRRAGGGGGRRVGATAADAPAAAARLHPPRFPPRAVGARPARAHVPRARHGRGGGVAPRRARGGGDRRGGSTGARTWGWLSPPAIPGGARPRVPNGLPTRRHPPRAQMSQERGAGGPRRRRPPSGVAPAALLQGAAPGGRRLAARPPASTGVVGWGARRPQVHRFSNGVAVP</sequence>
<feature type="region of interest" description="Disordered" evidence="1">
    <location>
        <begin position="1"/>
        <end position="385"/>
    </location>
</feature>
<organism evidence="2 3">
    <name type="scientific">Porphyra umbilicalis</name>
    <name type="common">Purple laver</name>
    <name type="synonym">Red alga</name>
    <dbReference type="NCBI Taxonomy" id="2786"/>
    <lineage>
        <taxon>Eukaryota</taxon>
        <taxon>Rhodophyta</taxon>
        <taxon>Bangiophyceae</taxon>
        <taxon>Bangiales</taxon>
        <taxon>Bangiaceae</taxon>
        <taxon>Porphyra</taxon>
    </lineage>
</organism>
<reference evidence="2 3" key="1">
    <citation type="submission" date="2017-03" db="EMBL/GenBank/DDBJ databases">
        <title>WGS assembly of Porphyra umbilicalis.</title>
        <authorList>
            <person name="Brawley S.H."/>
            <person name="Blouin N.A."/>
            <person name="Ficko-Blean E."/>
            <person name="Wheeler G.L."/>
            <person name="Lohr M."/>
            <person name="Goodson H.V."/>
            <person name="Jenkins J.W."/>
            <person name="Blaby-Haas C.E."/>
            <person name="Helliwell K.E."/>
            <person name="Chan C."/>
            <person name="Marriage T."/>
            <person name="Bhattacharya D."/>
            <person name="Klein A.S."/>
            <person name="Badis Y."/>
            <person name="Brodie J."/>
            <person name="Cao Y."/>
            <person name="Collen J."/>
            <person name="Dittami S.M."/>
            <person name="Gachon C.M."/>
            <person name="Green B.R."/>
            <person name="Karpowicz S."/>
            <person name="Kim J.W."/>
            <person name="Kudahl U."/>
            <person name="Lin S."/>
            <person name="Michel G."/>
            <person name="Mittag M."/>
            <person name="Olson B.J."/>
            <person name="Pangilinan J."/>
            <person name="Peng Y."/>
            <person name="Qiu H."/>
            <person name="Shu S."/>
            <person name="Singer J.T."/>
            <person name="Smith A.G."/>
            <person name="Sprecher B.N."/>
            <person name="Wagner V."/>
            <person name="Wang W."/>
            <person name="Wang Z.-Y."/>
            <person name="Yan J."/>
            <person name="Yarish C."/>
            <person name="Zoeuner-Riek S."/>
            <person name="Zhuang Y."/>
            <person name="Zou Y."/>
            <person name="Lindquist E.A."/>
            <person name="Grimwood J."/>
            <person name="Barry K."/>
            <person name="Rokhsar D.S."/>
            <person name="Schmutz J."/>
            <person name="Stiller J.W."/>
            <person name="Grossman A.R."/>
            <person name="Prochnik S.E."/>
        </authorList>
    </citation>
    <scope>NUCLEOTIDE SEQUENCE [LARGE SCALE GENOMIC DNA]</scope>
    <source>
        <strain evidence="2">4086291</strain>
    </source>
</reference>
<dbReference type="EMBL" id="KV918769">
    <property type="protein sequence ID" value="OSX80714.1"/>
    <property type="molecule type" value="Genomic_DNA"/>
</dbReference>
<evidence type="ECO:0000313" key="2">
    <source>
        <dbReference type="EMBL" id="OSX80714.1"/>
    </source>
</evidence>
<dbReference type="AlphaFoldDB" id="A0A1X6PIK2"/>
<name>A0A1X6PIK2_PORUM</name>